<keyword evidence="1" id="KW-1185">Reference proteome</keyword>
<accession>A0A1U7WAT8</accession>
<reference evidence="2" key="2">
    <citation type="submission" date="2025-08" db="UniProtKB">
        <authorList>
            <consortium name="RefSeq"/>
        </authorList>
    </citation>
    <scope>IDENTIFICATION</scope>
    <source>
        <tissue evidence="2">Leaf</tissue>
    </source>
</reference>
<organism evidence="1 2">
    <name type="scientific">Nicotiana sylvestris</name>
    <name type="common">Wood tobacco</name>
    <name type="synonym">South American tobacco</name>
    <dbReference type="NCBI Taxonomy" id="4096"/>
    <lineage>
        <taxon>Eukaryota</taxon>
        <taxon>Viridiplantae</taxon>
        <taxon>Streptophyta</taxon>
        <taxon>Embryophyta</taxon>
        <taxon>Tracheophyta</taxon>
        <taxon>Spermatophyta</taxon>
        <taxon>Magnoliopsida</taxon>
        <taxon>eudicotyledons</taxon>
        <taxon>Gunneridae</taxon>
        <taxon>Pentapetalae</taxon>
        <taxon>asterids</taxon>
        <taxon>lamiids</taxon>
        <taxon>Solanales</taxon>
        <taxon>Solanaceae</taxon>
        <taxon>Nicotianoideae</taxon>
        <taxon>Nicotianeae</taxon>
        <taxon>Nicotiana</taxon>
    </lineage>
</organism>
<dbReference type="RefSeq" id="XP_009774346.1">
    <property type="nucleotide sequence ID" value="XM_009776044.1"/>
</dbReference>
<reference evidence="1" key="1">
    <citation type="journal article" date="2013" name="Genome Biol.">
        <title>Reference genomes and transcriptomes of Nicotiana sylvestris and Nicotiana tomentosiformis.</title>
        <authorList>
            <person name="Sierro N."/>
            <person name="Battey J.N."/>
            <person name="Ouadi S."/>
            <person name="Bovet L."/>
            <person name="Goepfert S."/>
            <person name="Bakaher N."/>
            <person name="Peitsch M.C."/>
            <person name="Ivanov N.V."/>
        </authorList>
    </citation>
    <scope>NUCLEOTIDE SEQUENCE [LARGE SCALE GENOMIC DNA]</scope>
</reference>
<evidence type="ECO:0000313" key="2">
    <source>
        <dbReference type="RefSeq" id="XP_009774346.1"/>
    </source>
</evidence>
<dbReference type="AlphaFoldDB" id="A0A1U7WAT8"/>
<feature type="non-terminal residue" evidence="2">
    <location>
        <position position="1"/>
    </location>
</feature>
<name>A0A1U7WAT8_NICSY</name>
<protein>
    <submittedName>
        <fullName evidence="2">Uncharacterized protein LOC104224410</fullName>
    </submittedName>
</protein>
<sequence>VWGQLLVVCVAVGIAGNFNWFFLSRCWYISRNLQACGHKNEMLLEMISDFSCLVLVQKLNHVSFSVSAFFSLSFPIRPLLFVSPCRERSIFPENIKSKQRKPIEILNSSTIQKRQRDVQFQLKKETIHCINFEDAELLITLMNLRDVLIQSAFYGSVSKHHGKGSNINQVTPATPDWTCKIQSSGQKLRMRKS</sequence>
<gene>
    <name evidence="2" type="primary">LOC104224410</name>
</gene>
<dbReference type="Proteomes" id="UP000189701">
    <property type="component" value="Unplaced"/>
</dbReference>
<proteinExistence type="predicted"/>
<evidence type="ECO:0000313" key="1">
    <source>
        <dbReference type="Proteomes" id="UP000189701"/>
    </source>
</evidence>